<dbReference type="EMBL" id="JAACJJ010000028">
    <property type="protein sequence ID" value="KAF5322780.1"/>
    <property type="molecule type" value="Genomic_DNA"/>
</dbReference>
<dbReference type="OrthoDB" id="3244423at2759"/>
<comment type="caution">
    <text evidence="1">The sequence shown here is derived from an EMBL/GenBank/DDBJ whole genome shotgun (WGS) entry which is preliminary data.</text>
</comment>
<gene>
    <name evidence="1" type="ORF">D9619_001535</name>
</gene>
<protein>
    <recommendedName>
        <fullName evidence="3">F-box domain-containing protein</fullName>
    </recommendedName>
</protein>
<dbReference type="Gene3D" id="3.80.10.10">
    <property type="entry name" value="Ribonuclease Inhibitor"/>
    <property type="match status" value="1"/>
</dbReference>
<name>A0A8H5F3T0_9AGAR</name>
<accession>A0A8H5F3T0</accession>
<dbReference type="SUPFAM" id="SSF52047">
    <property type="entry name" value="RNI-like"/>
    <property type="match status" value="1"/>
</dbReference>
<organism evidence="1 2">
    <name type="scientific">Psilocybe cf. subviscida</name>
    <dbReference type="NCBI Taxonomy" id="2480587"/>
    <lineage>
        <taxon>Eukaryota</taxon>
        <taxon>Fungi</taxon>
        <taxon>Dikarya</taxon>
        <taxon>Basidiomycota</taxon>
        <taxon>Agaricomycotina</taxon>
        <taxon>Agaricomycetes</taxon>
        <taxon>Agaricomycetidae</taxon>
        <taxon>Agaricales</taxon>
        <taxon>Agaricineae</taxon>
        <taxon>Strophariaceae</taxon>
        <taxon>Psilocybe</taxon>
    </lineage>
</organism>
<proteinExistence type="predicted"/>
<dbReference type="AlphaFoldDB" id="A0A8H5F3T0"/>
<evidence type="ECO:0000313" key="1">
    <source>
        <dbReference type="EMBL" id="KAF5322780.1"/>
    </source>
</evidence>
<evidence type="ECO:0000313" key="2">
    <source>
        <dbReference type="Proteomes" id="UP000567179"/>
    </source>
</evidence>
<reference evidence="1 2" key="1">
    <citation type="journal article" date="2020" name="ISME J.">
        <title>Uncovering the hidden diversity of litter-decomposition mechanisms in mushroom-forming fungi.</title>
        <authorList>
            <person name="Floudas D."/>
            <person name="Bentzer J."/>
            <person name="Ahren D."/>
            <person name="Johansson T."/>
            <person name="Persson P."/>
            <person name="Tunlid A."/>
        </authorList>
    </citation>
    <scope>NUCLEOTIDE SEQUENCE [LARGE SCALE GENOMIC DNA]</scope>
    <source>
        <strain evidence="1 2">CBS 101986</strain>
    </source>
</reference>
<keyword evidence="2" id="KW-1185">Reference proteome</keyword>
<dbReference type="InterPro" id="IPR032675">
    <property type="entry name" value="LRR_dom_sf"/>
</dbReference>
<dbReference type="Proteomes" id="UP000567179">
    <property type="component" value="Unassembled WGS sequence"/>
</dbReference>
<sequence length="325" mass="36476">MMGIILLESFRWRSLCVRYHTEAAGHPLIVHMCNCSAPNLEHLSLSIHHIENANSAGVNSVTDSPQIFQQGAPKLHFLRLRGVAIQYFRPELAHLVSLRLDQTRKLPLLYATFRNIITSSPYLSDLSVYGDIILPTAWADHDSLIYLPQLRSLRIFSESGAMYSGLLLGINAPILESLTLKSAEECDFDALWRLANRVKEFSAVHLFPSESELLTALLYGMTPGTDGPIVPWPRLESLCFGFDLDGDNSELSKVAAIRKSVGHPLSHFFLTMEDDVFRQMPWEDTSNAGDDVTFSSLLWIARGPLTEYMEVIKMILCFCDDLDAC</sequence>
<evidence type="ECO:0008006" key="3">
    <source>
        <dbReference type="Google" id="ProtNLM"/>
    </source>
</evidence>